<sequence>MACMKLGSKSESFYLDGQTWLCSTGLPSDVIIEVGEMSFKLHKFPLLSRSGVLENLIGEFSDEDEKKCVLQLHDIPGGPKAFLLVAKFCYDVKIELTTLM</sequence>
<dbReference type="InterPro" id="IPR043454">
    <property type="entry name" value="NPH3/RPT2-like"/>
</dbReference>
<evidence type="ECO:0000256" key="1">
    <source>
        <dbReference type="ARBA" id="ARBA00004906"/>
    </source>
</evidence>
<evidence type="ECO:0000313" key="4">
    <source>
        <dbReference type="Proteomes" id="UP001415857"/>
    </source>
</evidence>
<comment type="pathway">
    <text evidence="1">Protein modification; protein ubiquitination.</text>
</comment>
<feature type="domain" description="BTB" evidence="2">
    <location>
        <begin position="28"/>
        <end position="98"/>
    </location>
</feature>
<dbReference type="InterPro" id="IPR000210">
    <property type="entry name" value="BTB/POZ_dom"/>
</dbReference>
<dbReference type="InterPro" id="IPR011333">
    <property type="entry name" value="SKP1/BTB/POZ_sf"/>
</dbReference>
<gene>
    <name evidence="3" type="ORF">L1049_012337</name>
</gene>
<dbReference type="EMBL" id="JBBPBK010000006">
    <property type="protein sequence ID" value="KAK9284077.1"/>
    <property type="molecule type" value="Genomic_DNA"/>
</dbReference>
<name>A0AAP0WYQ2_LIQFO</name>
<dbReference type="PANTHER" id="PTHR32370">
    <property type="entry name" value="OS12G0117600 PROTEIN"/>
    <property type="match status" value="1"/>
</dbReference>
<dbReference type="Pfam" id="PF00651">
    <property type="entry name" value="BTB"/>
    <property type="match status" value="1"/>
</dbReference>
<dbReference type="AlphaFoldDB" id="A0AAP0WYQ2"/>
<dbReference type="Gene3D" id="3.30.710.10">
    <property type="entry name" value="Potassium Channel Kv1.1, Chain A"/>
    <property type="match status" value="1"/>
</dbReference>
<organism evidence="3 4">
    <name type="scientific">Liquidambar formosana</name>
    <name type="common">Formosan gum</name>
    <dbReference type="NCBI Taxonomy" id="63359"/>
    <lineage>
        <taxon>Eukaryota</taxon>
        <taxon>Viridiplantae</taxon>
        <taxon>Streptophyta</taxon>
        <taxon>Embryophyta</taxon>
        <taxon>Tracheophyta</taxon>
        <taxon>Spermatophyta</taxon>
        <taxon>Magnoliopsida</taxon>
        <taxon>eudicotyledons</taxon>
        <taxon>Gunneridae</taxon>
        <taxon>Pentapetalae</taxon>
        <taxon>Saxifragales</taxon>
        <taxon>Altingiaceae</taxon>
        <taxon>Liquidambar</taxon>
    </lineage>
</organism>
<proteinExistence type="predicted"/>
<dbReference type="Proteomes" id="UP001415857">
    <property type="component" value="Unassembled WGS sequence"/>
</dbReference>
<comment type="caution">
    <text evidence="3">The sequence shown here is derived from an EMBL/GenBank/DDBJ whole genome shotgun (WGS) entry which is preliminary data.</text>
</comment>
<protein>
    <recommendedName>
        <fullName evidence="2">BTB domain-containing protein</fullName>
    </recommendedName>
</protein>
<evidence type="ECO:0000313" key="3">
    <source>
        <dbReference type="EMBL" id="KAK9284077.1"/>
    </source>
</evidence>
<evidence type="ECO:0000259" key="2">
    <source>
        <dbReference type="PROSITE" id="PS50097"/>
    </source>
</evidence>
<reference evidence="3 4" key="1">
    <citation type="journal article" date="2024" name="Plant J.">
        <title>Genome sequences and population genomics reveal climatic adaptation and genomic divergence between two closely related sweetgum species.</title>
        <authorList>
            <person name="Xu W.Q."/>
            <person name="Ren C.Q."/>
            <person name="Zhang X.Y."/>
            <person name="Comes H.P."/>
            <person name="Liu X.H."/>
            <person name="Li Y.G."/>
            <person name="Kettle C.J."/>
            <person name="Jalonen R."/>
            <person name="Gaisberger H."/>
            <person name="Ma Y.Z."/>
            <person name="Qiu Y.X."/>
        </authorList>
    </citation>
    <scope>NUCLEOTIDE SEQUENCE [LARGE SCALE GENOMIC DNA]</scope>
    <source>
        <strain evidence="3">Hangzhou</strain>
    </source>
</reference>
<accession>A0AAP0WYQ2</accession>
<keyword evidence="4" id="KW-1185">Reference proteome</keyword>
<dbReference type="SUPFAM" id="SSF54695">
    <property type="entry name" value="POZ domain"/>
    <property type="match status" value="1"/>
</dbReference>
<dbReference type="PROSITE" id="PS50097">
    <property type="entry name" value="BTB"/>
    <property type="match status" value="1"/>
</dbReference>